<proteinExistence type="predicted"/>
<accession>A0AAV7KW53</accession>
<sequence>MFHSRGGSRSFSLNRACGPLRCHVRSGTRPRGRLLVRALILLCFISQLDGGARTPLVDLSGTSAVSQVGPSERLS</sequence>
<protein>
    <submittedName>
        <fullName evidence="1">Uncharacterized protein</fullName>
    </submittedName>
</protein>
<dbReference type="EMBL" id="JANPWB010000016">
    <property type="protein sequence ID" value="KAJ1083535.1"/>
    <property type="molecule type" value="Genomic_DNA"/>
</dbReference>
<evidence type="ECO:0000313" key="1">
    <source>
        <dbReference type="EMBL" id="KAJ1083535.1"/>
    </source>
</evidence>
<comment type="caution">
    <text evidence="1">The sequence shown here is derived from an EMBL/GenBank/DDBJ whole genome shotgun (WGS) entry which is preliminary data.</text>
</comment>
<dbReference type="AlphaFoldDB" id="A0AAV7KW53"/>
<organism evidence="1 2">
    <name type="scientific">Pleurodeles waltl</name>
    <name type="common">Iberian ribbed newt</name>
    <dbReference type="NCBI Taxonomy" id="8319"/>
    <lineage>
        <taxon>Eukaryota</taxon>
        <taxon>Metazoa</taxon>
        <taxon>Chordata</taxon>
        <taxon>Craniata</taxon>
        <taxon>Vertebrata</taxon>
        <taxon>Euteleostomi</taxon>
        <taxon>Amphibia</taxon>
        <taxon>Batrachia</taxon>
        <taxon>Caudata</taxon>
        <taxon>Salamandroidea</taxon>
        <taxon>Salamandridae</taxon>
        <taxon>Pleurodelinae</taxon>
        <taxon>Pleurodeles</taxon>
    </lineage>
</organism>
<reference evidence="1" key="1">
    <citation type="journal article" date="2022" name="bioRxiv">
        <title>Sequencing and chromosome-scale assembly of the giantPleurodeles waltlgenome.</title>
        <authorList>
            <person name="Brown T."/>
            <person name="Elewa A."/>
            <person name="Iarovenko S."/>
            <person name="Subramanian E."/>
            <person name="Araus A.J."/>
            <person name="Petzold A."/>
            <person name="Susuki M."/>
            <person name="Suzuki K.-i.T."/>
            <person name="Hayashi T."/>
            <person name="Toyoda A."/>
            <person name="Oliveira C."/>
            <person name="Osipova E."/>
            <person name="Leigh N.D."/>
            <person name="Simon A."/>
            <person name="Yun M.H."/>
        </authorList>
    </citation>
    <scope>NUCLEOTIDE SEQUENCE</scope>
    <source>
        <strain evidence="1">20211129_DDA</strain>
        <tissue evidence="1">Liver</tissue>
    </source>
</reference>
<gene>
    <name evidence="1" type="ORF">NDU88_003693</name>
</gene>
<evidence type="ECO:0000313" key="2">
    <source>
        <dbReference type="Proteomes" id="UP001066276"/>
    </source>
</evidence>
<name>A0AAV7KW53_PLEWA</name>
<keyword evidence="2" id="KW-1185">Reference proteome</keyword>
<dbReference type="Proteomes" id="UP001066276">
    <property type="component" value="Chromosome 12"/>
</dbReference>